<organism evidence="1 2">
    <name type="scientific">Cyanobacterium stanieri LEGE 03274</name>
    <dbReference type="NCBI Taxonomy" id="1828756"/>
    <lineage>
        <taxon>Bacteria</taxon>
        <taxon>Bacillati</taxon>
        <taxon>Cyanobacteriota</taxon>
        <taxon>Cyanophyceae</taxon>
        <taxon>Oscillatoriophycideae</taxon>
        <taxon>Chroococcales</taxon>
        <taxon>Geminocystaceae</taxon>
        <taxon>Cyanobacterium</taxon>
    </lineage>
</organism>
<comment type="caution">
    <text evidence="1">The sequence shown here is derived from an EMBL/GenBank/DDBJ whole genome shotgun (WGS) entry which is preliminary data.</text>
</comment>
<accession>A0ABR9V4D0</accession>
<name>A0ABR9V4D0_9CHRO</name>
<keyword evidence="2" id="KW-1185">Reference proteome</keyword>
<evidence type="ECO:0000313" key="2">
    <source>
        <dbReference type="Proteomes" id="UP000654604"/>
    </source>
</evidence>
<protein>
    <submittedName>
        <fullName evidence="1">Uncharacterized protein</fullName>
    </submittedName>
</protein>
<proteinExistence type="predicted"/>
<sequence>MSCATSSSTQAQMDNPFFDQGLFKTSQEDFEGAMDDLRRASHWYFNNNDLENTYKASLLAEYLYYQQFRRDVYVRGEDIYTPFWNKFGRCLDSKCQYSLSWLNPSPLGSNFGGILVLEKFIRYLERSPGSAIPINQVTDVVVMPALEPDETLFDNCLGDRNNSNSPMDLIALVSLEKDITKAFHTNIRKLWRVDGDSQTIEELNVNDYPNAGCENYFP</sequence>
<gene>
    <name evidence="1" type="ORF">IQ215_08565</name>
</gene>
<dbReference type="Proteomes" id="UP000654604">
    <property type="component" value="Unassembled WGS sequence"/>
</dbReference>
<evidence type="ECO:0000313" key="1">
    <source>
        <dbReference type="EMBL" id="MBE9222747.1"/>
    </source>
</evidence>
<dbReference type="RefSeq" id="WP_193800899.1">
    <property type="nucleotide sequence ID" value="NZ_JADEWC010000016.1"/>
</dbReference>
<reference evidence="1 2" key="1">
    <citation type="submission" date="2020-10" db="EMBL/GenBank/DDBJ databases">
        <authorList>
            <person name="Castelo-Branco R."/>
            <person name="Eusebio N."/>
            <person name="Adriana R."/>
            <person name="Vieira A."/>
            <person name="Brugerolle De Fraissinette N."/>
            <person name="Rezende De Castro R."/>
            <person name="Schneider M.P."/>
            <person name="Vasconcelos V."/>
            <person name="Leao P.N."/>
        </authorList>
    </citation>
    <scope>NUCLEOTIDE SEQUENCE [LARGE SCALE GENOMIC DNA]</scope>
    <source>
        <strain evidence="1 2">LEGE 03274</strain>
    </source>
</reference>
<dbReference type="EMBL" id="JADEWC010000016">
    <property type="protein sequence ID" value="MBE9222747.1"/>
    <property type="molecule type" value="Genomic_DNA"/>
</dbReference>